<dbReference type="Pfam" id="PF03983">
    <property type="entry name" value="SHD1"/>
    <property type="match status" value="1"/>
</dbReference>
<dbReference type="RefSeq" id="WP_146458735.1">
    <property type="nucleotide sequence ID" value="NZ_SJPW01000004.1"/>
</dbReference>
<dbReference type="GO" id="GO:0042802">
    <property type="term" value="F:identical protein binding"/>
    <property type="evidence" value="ECO:0007669"/>
    <property type="project" value="InterPro"/>
</dbReference>
<protein>
    <recommendedName>
        <fullName evidence="2">SLA1 homology domain-containing protein</fullName>
    </recommendedName>
</protein>
<evidence type="ECO:0000256" key="1">
    <source>
        <dbReference type="SAM" id="SignalP"/>
    </source>
</evidence>
<feature type="domain" description="SLA1 homology" evidence="2">
    <location>
        <begin position="28"/>
        <end position="74"/>
    </location>
</feature>
<gene>
    <name evidence="3" type="ORF">Poly51_32490</name>
</gene>
<reference evidence="3 4" key="1">
    <citation type="submission" date="2019-02" db="EMBL/GenBank/DDBJ databases">
        <title>Deep-cultivation of Planctomycetes and their phenomic and genomic characterization uncovers novel biology.</title>
        <authorList>
            <person name="Wiegand S."/>
            <person name="Jogler M."/>
            <person name="Boedeker C."/>
            <person name="Pinto D."/>
            <person name="Vollmers J."/>
            <person name="Rivas-Marin E."/>
            <person name="Kohn T."/>
            <person name="Peeters S.H."/>
            <person name="Heuer A."/>
            <person name="Rast P."/>
            <person name="Oberbeckmann S."/>
            <person name="Bunk B."/>
            <person name="Jeske O."/>
            <person name="Meyerdierks A."/>
            <person name="Storesund J.E."/>
            <person name="Kallscheuer N."/>
            <person name="Luecker S."/>
            <person name="Lage O.M."/>
            <person name="Pohl T."/>
            <person name="Merkel B.J."/>
            <person name="Hornburger P."/>
            <person name="Mueller R.-W."/>
            <person name="Bruemmer F."/>
            <person name="Labrenz M."/>
            <person name="Spormann A.M."/>
            <person name="Op Den Camp H."/>
            <person name="Overmann J."/>
            <person name="Amann R."/>
            <person name="Jetten M.S.M."/>
            <person name="Mascher T."/>
            <person name="Medema M.H."/>
            <person name="Devos D.P."/>
            <person name="Kaster A.-K."/>
            <person name="Ovreas L."/>
            <person name="Rohde M."/>
            <person name="Galperin M.Y."/>
            <person name="Jogler C."/>
        </authorList>
    </citation>
    <scope>NUCLEOTIDE SEQUENCE [LARGE SCALE GENOMIC DNA]</scope>
    <source>
        <strain evidence="3 4">Poly51</strain>
    </source>
</reference>
<dbReference type="Proteomes" id="UP000318288">
    <property type="component" value="Unassembled WGS sequence"/>
</dbReference>
<feature type="signal peptide" evidence="1">
    <location>
        <begin position="1"/>
        <end position="31"/>
    </location>
</feature>
<comment type="caution">
    <text evidence="3">The sequence shown here is derived from an EMBL/GenBank/DDBJ whole genome shotgun (WGS) entry which is preliminary data.</text>
</comment>
<organism evidence="3 4">
    <name type="scientific">Rubripirellula tenax</name>
    <dbReference type="NCBI Taxonomy" id="2528015"/>
    <lineage>
        <taxon>Bacteria</taxon>
        <taxon>Pseudomonadati</taxon>
        <taxon>Planctomycetota</taxon>
        <taxon>Planctomycetia</taxon>
        <taxon>Pirellulales</taxon>
        <taxon>Pirellulaceae</taxon>
        <taxon>Rubripirellula</taxon>
    </lineage>
</organism>
<dbReference type="AlphaFoldDB" id="A0A5C6F1Z1"/>
<keyword evidence="1" id="KW-0732">Signal</keyword>
<feature type="chain" id="PRO_5022699569" description="SLA1 homology domain-containing protein" evidence="1">
    <location>
        <begin position="32"/>
        <end position="421"/>
    </location>
</feature>
<accession>A0A5C6F1Z1</accession>
<dbReference type="GO" id="GO:0030674">
    <property type="term" value="F:protein-macromolecule adaptor activity"/>
    <property type="evidence" value="ECO:0007669"/>
    <property type="project" value="InterPro"/>
</dbReference>
<evidence type="ECO:0000313" key="4">
    <source>
        <dbReference type="Proteomes" id="UP000318288"/>
    </source>
</evidence>
<evidence type="ECO:0000259" key="2">
    <source>
        <dbReference type="Pfam" id="PF03983"/>
    </source>
</evidence>
<dbReference type="GO" id="GO:0008092">
    <property type="term" value="F:cytoskeletal protein binding"/>
    <property type="evidence" value="ECO:0007669"/>
    <property type="project" value="InterPro"/>
</dbReference>
<evidence type="ECO:0000313" key="3">
    <source>
        <dbReference type="EMBL" id="TWU54530.1"/>
    </source>
</evidence>
<dbReference type="Gene3D" id="2.30.30.700">
    <property type="entry name" value="SLA1 homology domain 1"/>
    <property type="match status" value="1"/>
</dbReference>
<sequence precursor="true">MRLFNLCHAVCLRSLVVPLLAGLVFALPAQAEIWIDTTGSFKIDAEYERVDGASVVLRKADGQTIAVPINRLSEASRARAKELFENAKSGGSKAPINLATNSASGGSSYQPTNQFANIVAPSAPDIGQMEPFPSSPKLQQQFDYMKTQVMNGHLEVFWYSLPDDVRTEIDSQEFRDLYRPMLKNYADQNAPMETMTAKLLEVLTTKKDFVLGSSLLASLPPDALPMLQQGYDPGVGLMYEWMSLSKGFESIPDTTFTQLANYHLPRLGAHAKELLPLAPAGSVDGLLSQVIIEQTSATAGTITAPKQNGETETVDVVLHEGRWLPSEFVDVLITNKGNLVQKAKESATEFEKVMSPASQAQTAALLETISAPVNAALDSLLAANNQQEFDQAAMGMVQQAMMIAAGMGGANAAPPGPPAGF</sequence>
<name>A0A5C6F1Z1_9BACT</name>
<keyword evidence="4" id="KW-1185">Reference proteome</keyword>
<proteinExistence type="predicted"/>
<dbReference type="InterPro" id="IPR007131">
    <property type="entry name" value="SHD1"/>
</dbReference>
<dbReference type="OrthoDB" id="280121at2"/>
<dbReference type="EMBL" id="SJPW01000004">
    <property type="protein sequence ID" value="TWU54530.1"/>
    <property type="molecule type" value="Genomic_DNA"/>
</dbReference>
<dbReference type="GO" id="GO:0043130">
    <property type="term" value="F:ubiquitin binding"/>
    <property type="evidence" value="ECO:0007669"/>
    <property type="project" value="InterPro"/>
</dbReference>